<organism evidence="1 2">
    <name type="scientific">Hyalomma asiaticum</name>
    <name type="common">Tick</name>
    <dbReference type="NCBI Taxonomy" id="266040"/>
    <lineage>
        <taxon>Eukaryota</taxon>
        <taxon>Metazoa</taxon>
        <taxon>Ecdysozoa</taxon>
        <taxon>Arthropoda</taxon>
        <taxon>Chelicerata</taxon>
        <taxon>Arachnida</taxon>
        <taxon>Acari</taxon>
        <taxon>Parasitiformes</taxon>
        <taxon>Ixodida</taxon>
        <taxon>Ixodoidea</taxon>
        <taxon>Ixodidae</taxon>
        <taxon>Hyalomminae</taxon>
        <taxon>Hyalomma</taxon>
    </lineage>
</organism>
<proteinExistence type="predicted"/>
<evidence type="ECO:0000313" key="2">
    <source>
        <dbReference type="Proteomes" id="UP000821845"/>
    </source>
</evidence>
<name>A0ACB7RXS6_HYAAI</name>
<protein>
    <submittedName>
        <fullName evidence="1">Uncharacterized protein</fullName>
    </submittedName>
</protein>
<sequence length="692" mass="77699">MSDLKEYEKRMSCIAQEMVLEQYLLLREQEQMSQCSNPSANAVQRTLEEPPRSEHQVPNTEVVAVKLVLCSTLLSRLVRFLCAQRSSDLPADVHGMSVDPLPATLGKTSGVSFHQFPSDAELCSKWRKNISRENLVINDKSASTVVCSKHFSESDYVPGCRIRKLVAGAAPTIFEFYPSYMVPAAKRPRKDPAHRGPPAPGNSSKRKAESLLPAHEDFGAREEATEERQSASTQTNNNNAHRSRHYLIMIKRLRAQVAYQRLKCARLLRKLALDKEKIKEYNDDKHYTAVKRIVAGSQKGDKKAVFLRHQIEVYGSKRRCYSEAVVRECVIWRFLSPKGYDHARKSDLLTLPAKCTLQRYVGPSPTSSGMSPAMKERLIFEASMLSSKQHMASLIIDEAAIKPKSVYERKADTAFGLKDKPSDSAAGSSAETLANRVLCFVLHGVANSYRIPCAYYFTRQENRCGDPALYSFREMSPTVLFMKMMKQWFDVHDTVYNGSDNKKPISDENDHRLLWLENDFTCYVRNIQEASIASGKGEFTDETYQALLFTTKATVETTRFLLGRGMKYVLTRNFNSDPVEALFGRLRSMCGGNDVLDARAVTIALDSIVKGKAIPLKEMQEADTHAKELATAVPQEVIAQLENLKGHFLNPSPSVTYSGLVYVGGYLVKLITSSATSWRLQAETVSRFIHIA</sequence>
<comment type="caution">
    <text evidence="1">The sequence shown here is derived from an EMBL/GenBank/DDBJ whole genome shotgun (WGS) entry which is preliminary data.</text>
</comment>
<keyword evidence="2" id="KW-1185">Reference proteome</keyword>
<accession>A0ACB7RXS6</accession>
<evidence type="ECO:0000313" key="1">
    <source>
        <dbReference type="EMBL" id="KAH6926591.1"/>
    </source>
</evidence>
<dbReference type="EMBL" id="CM023487">
    <property type="protein sequence ID" value="KAH6926591.1"/>
    <property type="molecule type" value="Genomic_DNA"/>
</dbReference>
<dbReference type="Proteomes" id="UP000821845">
    <property type="component" value="Chromosome 7"/>
</dbReference>
<gene>
    <name evidence="1" type="ORF">HPB50_019834</name>
</gene>
<reference evidence="1" key="1">
    <citation type="submission" date="2020-05" db="EMBL/GenBank/DDBJ databases">
        <title>Large-scale comparative analyses of tick genomes elucidate their genetic diversity and vector capacities.</title>
        <authorList>
            <person name="Jia N."/>
            <person name="Wang J."/>
            <person name="Shi W."/>
            <person name="Du L."/>
            <person name="Sun Y."/>
            <person name="Zhan W."/>
            <person name="Jiang J."/>
            <person name="Wang Q."/>
            <person name="Zhang B."/>
            <person name="Ji P."/>
            <person name="Sakyi L.B."/>
            <person name="Cui X."/>
            <person name="Yuan T."/>
            <person name="Jiang B."/>
            <person name="Yang W."/>
            <person name="Lam T.T.-Y."/>
            <person name="Chang Q."/>
            <person name="Ding S."/>
            <person name="Wang X."/>
            <person name="Zhu J."/>
            <person name="Ruan X."/>
            <person name="Zhao L."/>
            <person name="Wei J."/>
            <person name="Que T."/>
            <person name="Du C."/>
            <person name="Cheng J."/>
            <person name="Dai P."/>
            <person name="Han X."/>
            <person name="Huang E."/>
            <person name="Gao Y."/>
            <person name="Liu J."/>
            <person name="Shao H."/>
            <person name="Ye R."/>
            <person name="Li L."/>
            <person name="Wei W."/>
            <person name="Wang X."/>
            <person name="Wang C."/>
            <person name="Yang T."/>
            <person name="Huo Q."/>
            <person name="Li W."/>
            <person name="Guo W."/>
            <person name="Chen H."/>
            <person name="Zhou L."/>
            <person name="Ni X."/>
            <person name="Tian J."/>
            <person name="Zhou Y."/>
            <person name="Sheng Y."/>
            <person name="Liu T."/>
            <person name="Pan Y."/>
            <person name="Xia L."/>
            <person name="Li J."/>
            <person name="Zhao F."/>
            <person name="Cao W."/>
        </authorList>
    </citation>
    <scope>NUCLEOTIDE SEQUENCE</scope>
    <source>
        <strain evidence="1">Hyas-2018</strain>
    </source>
</reference>